<evidence type="ECO:0000256" key="5">
    <source>
        <dbReference type="ARBA" id="ARBA00023088"/>
    </source>
</evidence>
<sequence>MIKTLPNTGEEATKDTTLFGALLASIGSLIV</sequence>
<dbReference type="InterPro" id="IPR019931">
    <property type="entry name" value="LPXTG_anchor"/>
</dbReference>
<evidence type="ECO:0000313" key="7">
    <source>
        <dbReference type="EMBL" id="MBO1920026.1"/>
    </source>
</evidence>
<keyword evidence="2" id="KW-0134">Cell wall</keyword>
<dbReference type="Pfam" id="PF00746">
    <property type="entry name" value="Gram_pos_anchor"/>
    <property type="match status" value="1"/>
</dbReference>
<evidence type="ECO:0000256" key="4">
    <source>
        <dbReference type="ARBA" id="ARBA00022729"/>
    </source>
</evidence>
<dbReference type="EMBL" id="JAGETT010000079">
    <property type="protein sequence ID" value="MBO1920026.1"/>
    <property type="molecule type" value="Genomic_DNA"/>
</dbReference>
<accession>A0A939NDZ3</accession>
<proteinExistence type="predicted"/>
<evidence type="ECO:0000256" key="2">
    <source>
        <dbReference type="ARBA" id="ARBA00022512"/>
    </source>
</evidence>
<evidence type="ECO:0000256" key="1">
    <source>
        <dbReference type="ARBA" id="ARBA00004168"/>
    </source>
</evidence>
<name>A0A939NDZ3_STAXY</name>
<evidence type="ECO:0000256" key="3">
    <source>
        <dbReference type="ARBA" id="ARBA00022525"/>
    </source>
</evidence>
<gene>
    <name evidence="7" type="ORF">J4710_09660</name>
</gene>
<evidence type="ECO:0000259" key="6">
    <source>
        <dbReference type="PROSITE" id="PS50847"/>
    </source>
</evidence>
<dbReference type="NCBIfam" id="TIGR01167">
    <property type="entry name" value="LPXTG_anchor"/>
    <property type="match status" value="1"/>
</dbReference>
<keyword evidence="5" id="KW-0572">Peptidoglycan-anchor</keyword>
<comment type="subcellular location">
    <subcellularLocation>
        <location evidence="1">Secreted</location>
        <location evidence="1">Cell wall</location>
        <topology evidence="1">Peptidoglycan-anchor</topology>
    </subcellularLocation>
</comment>
<organism evidence="7">
    <name type="scientific">Staphylococcus xylosus</name>
    <dbReference type="NCBI Taxonomy" id="1288"/>
    <lineage>
        <taxon>Bacteria</taxon>
        <taxon>Bacillati</taxon>
        <taxon>Bacillota</taxon>
        <taxon>Bacilli</taxon>
        <taxon>Bacillales</taxon>
        <taxon>Staphylococcaceae</taxon>
        <taxon>Staphylococcus</taxon>
    </lineage>
</organism>
<reference evidence="7" key="1">
    <citation type="submission" date="2021-03" db="EMBL/GenBank/DDBJ databases">
        <title>Molecular epidemiology and mechanisms of colistin and carbapenem resistance in Enterobacteriaceae from clinical isolates, the environment and porcine samples in Pretoria, South Africa.</title>
        <authorList>
            <person name="Bogoshi D."/>
            <person name="Mbelle N.M."/>
            <person name="Naidoo V."/>
            <person name="Osei Sekyere J."/>
        </authorList>
    </citation>
    <scope>NUCLEOTIDE SEQUENCE</scope>
    <source>
        <strain evidence="7">ESB009</strain>
    </source>
</reference>
<keyword evidence="3" id="KW-0964">Secreted</keyword>
<dbReference type="AlphaFoldDB" id="A0A939NDZ3"/>
<dbReference type="PROSITE" id="PS50847">
    <property type="entry name" value="GRAM_POS_ANCHORING"/>
    <property type="match status" value="1"/>
</dbReference>
<keyword evidence="4" id="KW-0732">Signal</keyword>
<comment type="caution">
    <text evidence="7">The sequence shown here is derived from an EMBL/GenBank/DDBJ whole genome shotgun (WGS) entry which is preliminary data.</text>
</comment>
<protein>
    <submittedName>
        <fullName evidence="7">LPXTG cell wall anchor domain-containing protein</fullName>
    </submittedName>
</protein>
<feature type="domain" description="Gram-positive cocci surface proteins LPxTG" evidence="6">
    <location>
        <begin position="5"/>
        <end position="31"/>
    </location>
</feature>